<dbReference type="InterPro" id="IPR010281">
    <property type="entry name" value="DUF885"/>
</dbReference>
<dbReference type="Proteomes" id="UP001054837">
    <property type="component" value="Unassembled WGS sequence"/>
</dbReference>
<dbReference type="EMBL" id="BPLQ01006636">
    <property type="protein sequence ID" value="GIY24105.1"/>
    <property type="molecule type" value="Genomic_DNA"/>
</dbReference>
<evidence type="ECO:0000313" key="2">
    <source>
        <dbReference type="Proteomes" id="UP001054837"/>
    </source>
</evidence>
<reference evidence="1 2" key="1">
    <citation type="submission" date="2021-06" db="EMBL/GenBank/DDBJ databases">
        <title>Caerostris darwini draft genome.</title>
        <authorList>
            <person name="Kono N."/>
            <person name="Arakawa K."/>
        </authorList>
    </citation>
    <scope>NUCLEOTIDE SEQUENCE [LARGE SCALE GENOMIC DNA]</scope>
</reference>
<sequence>MDDFMDNEYRSHARAEIGVSSLPNGEDFYQHQLSYHLTDTNVIAQQIHNMGLQEVERITKEMDEVIKSLGLNMTHKEFIDAIRNNDSFYFKIEDEALETYRTALDEVIAPELERIFKNIPQKRLEVKKIPKELATGPQAYYMMPSADNSTPGIFFLDTNTLKNIPKYDVITLAMHEGVPGHHFQFAYVMEQNNVPDFRKYGVRSNAFIEGWALYAEYLGHELGLYNDPYMMFGHLSYEIFRACRMVVDTGMHVLGWSRQQAIDYMMNHSASPLNNIEREIDRYITWPGQACSYKYGELKIKAMRQKAEEAMGDAFDIKEFHDIVLRSNGPMMLVEKQVDHYIESFKLRAAVS</sequence>
<dbReference type="AlphaFoldDB" id="A0AAV4RQV1"/>
<evidence type="ECO:0008006" key="3">
    <source>
        <dbReference type="Google" id="ProtNLM"/>
    </source>
</evidence>
<keyword evidence="2" id="KW-1185">Reference proteome</keyword>
<dbReference type="PANTHER" id="PTHR33361:SF2">
    <property type="entry name" value="DUF885 DOMAIN-CONTAINING PROTEIN"/>
    <property type="match status" value="1"/>
</dbReference>
<organism evidence="1 2">
    <name type="scientific">Caerostris darwini</name>
    <dbReference type="NCBI Taxonomy" id="1538125"/>
    <lineage>
        <taxon>Eukaryota</taxon>
        <taxon>Metazoa</taxon>
        <taxon>Ecdysozoa</taxon>
        <taxon>Arthropoda</taxon>
        <taxon>Chelicerata</taxon>
        <taxon>Arachnida</taxon>
        <taxon>Araneae</taxon>
        <taxon>Araneomorphae</taxon>
        <taxon>Entelegynae</taxon>
        <taxon>Araneoidea</taxon>
        <taxon>Araneidae</taxon>
        <taxon>Caerostris</taxon>
    </lineage>
</organism>
<evidence type="ECO:0000313" key="1">
    <source>
        <dbReference type="EMBL" id="GIY24105.1"/>
    </source>
</evidence>
<name>A0AAV4RQV1_9ARAC</name>
<comment type="caution">
    <text evidence="1">The sequence shown here is derived from an EMBL/GenBank/DDBJ whole genome shotgun (WGS) entry which is preliminary data.</text>
</comment>
<proteinExistence type="predicted"/>
<protein>
    <recommendedName>
        <fullName evidence="3">DUF885 domain-containing protein</fullName>
    </recommendedName>
</protein>
<dbReference type="PANTHER" id="PTHR33361">
    <property type="entry name" value="GLR0591 PROTEIN"/>
    <property type="match status" value="1"/>
</dbReference>
<dbReference type="Pfam" id="PF05960">
    <property type="entry name" value="DUF885"/>
    <property type="match status" value="1"/>
</dbReference>
<accession>A0AAV4RQV1</accession>
<gene>
    <name evidence="1" type="primary">AVEN_158128_1</name>
    <name evidence="1" type="ORF">CDAR_579011</name>
</gene>